<sequence>MTATAEVCNGGLQERLGSGDDGDLDLDGDSILKAISTSPGDLDLDGDLNLTGDLDLDGNPRPRSQPATMEVENEQDVSRALTRFLRYNPINEFEPFLESLGLTPSEVVSLLPQSLMFLNDDQVMLDNFHFFCGYGVPRSKIGRIYKEAIGVLRYEYGILDLKLRAYEELGLSKSTVIKLNPQILSAKRAKNVCRAVCFLYEIGIEAEGIATIVANNIRVLGVASLNRTRTILKKMEVERDTLCLMIKEDPITFLSLVAKSDVVSIGHLWSGNQSRFVEKTTFLLKLGYVESSDEMTKALEKFRGRGDQLQERFDLSGASWLGPQCCSKYDQTCSICSKPDQSKDVLEKKIDCLRNCLG</sequence>
<organism evidence="5 6">
    <name type="scientific">Rhododendron griersonianum</name>
    <dbReference type="NCBI Taxonomy" id="479676"/>
    <lineage>
        <taxon>Eukaryota</taxon>
        <taxon>Viridiplantae</taxon>
        <taxon>Streptophyta</taxon>
        <taxon>Embryophyta</taxon>
        <taxon>Tracheophyta</taxon>
        <taxon>Spermatophyta</taxon>
        <taxon>Magnoliopsida</taxon>
        <taxon>eudicotyledons</taxon>
        <taxon>Gunneridae</taxon>
        <taxon>Pentapetalae</taxon>
        <taxon>asterids</taxon>
        <taxon>Ericales</taxon>
        <taxon>Ericaceae</taxon>
        <taxon>Ericoideae</taxon>
        <taxon>Rhodoreae</taxon>
        <taxon>Rhododendron</taxon>
    </lineage>
</organism>
<protein>
    <submittedName>
        <fullName evidence="5">Uncharacterized protein</fullName>
    </submittedName>
</protein>
<comment type="similarity">
    <text evidence="1">Belongs to the mTERF family.</text>
</comment>
<dbReference type="GO" id="GO:0003676">
    <property type="term" value="F:nucleic acid binding"/>
    <property type="evidence" value="ECO:0007669"/>
    <property type="project" value="InterPro"/>
</dbReference>
<keyword evidence="2" id="KW-0805">Transcription regulation</keyword>
<keyword evidence="2" id="KW-0806">Transcription termination</keyword>
<dbReference type="GO" id="GO:0006353">
    <property type="term" value="P:DNA-templated transcription termination"/>
    <property type="evidence" value="ECO:0007669"/>
    <property type="project" value="UniProtKB-KW"/>
</dbReference>
<keyword evidence="3" id="KW-0809">Transit peptide</keyword>
<evidence type="ECO:0000256" key="2">
    <source>
        <dbReference type="ARBA" id="ARBA00022472"/>
    </source>
</evidence>
<evidence type="ECO:0000313" key="6">
    <source>
        <dbReference type="Proteomes" id="UP000823749"/>
    </source>
</evidence>
<gene>
    <name evidence="5" type="ORF">RHGRI_036932</name>
</gene>
<evidence type="ECO:0000313" key="5">
    <source>
        <dbReference type="EMBL" id="KAG5516049.1"/>
    </source>
</evidence>
<dbReference type="InterPro" id="IPR003690">
    <property type="entry name" value="MTERF"/>
</dbReference>
<accession>A0AAV6HPT5</accession>
<feature type="region of interest" description="Disordered" evidence="4">
    <location>
        <begin position="53"/>
        <end position="73"/>
    </location>
</feature>
<comment type="caution">
    <text evidence="5">The sequence shown here is derived from an EMBL/GenBank/DDBJ whole genome shotgun (WGS) entry which is preliminary data.</text>
</comment>
<dbReference type="Proteomes" id="UP000823749">
    <property type="component" value="Chromosome 13"/>
</dbReference>
<keyword evidence="2" id="KW-0804">Transcription</keyword>
<evidence type="ECO:0000256" key="4">
    <source>
        <dbReference type="SAM" id="MobiDB-lite"/>
    </source>
</evidence>
<feature type="region of interest" description="Disordered" evidence="4">
    <location>
        <begin position="1"/>
        <end position="22"/>
    </location>
</feature>
<evidence type="ECO:0000256" key="1">
    <source>
        <dbReference type="ARBA" id="ARBA00007692"/>
    </source>
</evidence>
<dbReference type="EMBL" id="JACTNZ010000013">
    <property type="protein sequence ID" value="KAG5516049.1"/>
    <property type="molecule type" value="Genomic_DNA"/>
</dbReference>
<dbReference type="Pfam" id="PF02536">
    <property type="entry name" value="mTERF"/>
    <property type="match status" value="1"/>
</dbReference>
<dbReference type="Gene3D" id="1.25.70.10">
    <property type="entry name" value="Transcription termination factor 3, mitochondrial"/>
    <property type="match status" value="1"/>
</dbReference>
<keyword evidence="6" id="KW-1185">Reference proteome</keyword>
<proteinExistence type="inferred from homology"/>
<name>A0AAV6HPT5_9ERIC</name>
<dbReference type="InterPro" id="IPR038538">
    <property type="entry name" value="MTERF_sf"/>
</dbReference>
<evidence type="ECO:0000256" key="3">
    <source>
        <dbReference type="ARBA" id="ARBA00022946"/>
    </source>
</evidence>
<reference evidence="5 6" key="1">
    <citation type="submission" date="2020-08" db="EMBL/GenBank/DDBJ databases">
        <title>Plant Genome Project.</title>
        <authorList>
            <person name="Zhang R.-G."/>
        </authorList>
    </citation>
    <scope>NUCLEOTIDE SEQUENCE [LARGE SCALE GENOMIC DNA]</scope>
    <source>
        <strain evidence="5">WSP0</strain>
        <tissue evidence="5">Leaf</tissue>
    </source>
</reference>
<dbReference type="AlphaFoldDB" id="A0AAV6HPT5"/>